<keyword evidence="3" id="KW-1185">Reference proteome</keyword>
<evidence type="ECO:0000256" key="1">
    <source>
        <dbReference type="SAM" id="SignalP"/>
    </source>
</evidence>
<gene>
    <name evidence="2" type="ORF">B0T10DRAFT_569629</name>
</gene>
<reference evidence="2 3" key="1">
    <citation type="journal article" date="2021" name="Nat. Commun.">
        <title>Genetic determinants of endophytism in the Arabidopsis root mycobiome.</title>
        <authorList>
            <person name="Mesny F."/>
            <person name="Miyauchi S."/>
            <person name="Thiergart T."/>
            <person name="Pickel B."/>
            <person name="Atanasova L."/>
            <person name="Karlsson M."/>
            <person name="Huettel B."/>
            <person name="Barry K.W."/>
            <person name="Haridas S."/>
            <person name="Chen C."/>
            <person name="Bauer D."/>
            <person name="Andreopoulos W."/>
            <person name="Pangilinan J."/>
            <person name="LaButti K."/>
            <person name="Riley R."/>
            <person name="Lipzen A."/>
            <person name="Clum A."/>
            <person name="Drula E."/>
            <person name="Henrissat B."/>
            <person name="Kohler A."/>
            <person name="Grigoriev I.V."/>
            <person name="Martin F.M."/>
            <person name="Hacquard S."/>
        </authorList>
    </citation>
    <scope>NUCLEOTIDE SEQUENCE [LARGE SCALE GENOMIC DNA]</scope>
    <source>
        <strain evidence="2 3">MPI-CAGE-CH-0241</strain>
    </source>
</reference>
<protein>
    <submittedName>
        <fullName evidence="2">Uncharacterized protein</fullName>
    </submittedName>
</protein>
<dbReference type="GO" id="GO:0008237">
    <property type="term" value="F:metallopeptidase activity"/>
    <property type="evidence" value="ECO:0007669"/>
    <property type="project" value="InterPro"/>
</dbReference>
<proteinExistence type="predicted"/>
<keyword evidence="1" id="KW-0732">Signal</keyword>
<accession>A0A9P8VNP1</accession>
<comment type="caution">
    <text evidence="2">The sequence shown here is derived from an EMBL/GenBank/DDBJ whole genome shotgun (WGS) entry which is preliminary data.</text>
</comment>
<dbReference type="Proteomes" id="UP000777438">
    <property type="component" value="Unassembled WGS sequence"/>
</dbReference>
<feature type="signal peptide" evidence="1">
    <location>
        <begin position="1"/>
        <end position="28"/>
    </location>
</feature>
<sequence>MPAFSSSFFTRLAQAILIFGFLSLAVQTADTDTPDSDPPATLLVSDVFVVKPGTEKGGCDGHDVNQWYQDAVILARAAQEALGDAVAANANGDTSADSLKQDGRQVSGHMNLKLARVLIIGPENITDVVNALIDDSDGDDKPWIFCDSTWAVEESWDDVARESAVRPNPDGLLIRELYAEYYEENYTKRIAKIDAAPTQEEKDEEDQPLFPFWSDDLNKYIFDETGDYCSKEGNLAGTDDNFQPNSMTFCPQNFPADYYAKLDDVPPVTKARVSIGDLQVTGVTFFHEAFHFALLHEHTPDIAYPLTQITRKNPLKTGKKMTAAESMVNPESYTLYALAYQLGKMNPDYTFASSASYKRKN</sequence>
<evidence type="ECO:0000313" key="2">
    <source>
        <dbReference type="EMBL" id="KAH6866244.1"/>
    </source>
</evidence>
<dbReference type="OrthoDB" id="4259138at2759"/>
<organism evidence="2 3">
    <name type="scientific">Thelonectria olida</name>
    <dbReference type="NCBI Taxonomy" id="1576542"/>
    <lineage>
        <taxon>Eukaryota</taxon>
        <taxon>Fungi</taxon>
        <taxon>Dikarya</taxon>
        <taxon>Ascomycota</taxon>
        <taxon>Pezizomycotina</taxon>
        <taxon>Sordariomycetes</taxon>
        <taxon>Hypocreomycetidae</taxon>
        <taxon>Hypocreales</taxon>
        <taxon>Nectriaceae</taxon>
        <taxon>Thelonectria</taxon>
    </lineage>
</organism>
<name>A0A9P8VNP1_9HYPO</name>
<dbReference type="Gene3D" id="3.40.390.10">
    <property type="entry name" value="Collagenase (Catalytic Domain)"/>
    <property type="match status" value="1"/>
</dbReference>
<feature type="chain" id="PRO_5040183061" evidence="1">
    <location>
        <begin position="29"/>
        <end position="361"/>
    </location>
</feature>
<dbReference type="InterPro" id="IPR024079">
    <property type="entry name" value="MetalloPept_cat_dom_sf"/>
</dbReference>
<evidence type="ECO:0000313" key="3">
    <source>
        <dbReference type="Proteomes" id="UP000777438"/>
    </source>
</evidence>
<dbReference type="AlphaFoldDB" id="A0A9P8VNP1"/>
<dbReference type="EMBL" id="JAGPYM010000126">
    <property type="protein sequence ID" value="KAH6866244.1"/>
    <property type="molecule type" value="Genomic_DNA"/>
</dbReference>